<keyword evidence="2" id="KW-1185">Reference proteome</keyword>
<reference evidence="1 2" key="2">
    <citation type="journal article" date="2022" name="Mol. Ecol. Resour.">
        <title>The genomes of chicory, endive, great burdock and yacon provide insights into Asteraceae paleo-polyploidization history and plant inulin production.</title>
        <authorList>
            <person name="Fan W."/>
            <person name="Wang S."/>
            <person name="Wang H."/>
            <person name="Wang A."/>
            <person name="Jiang F."/>
            <person name="Liu H."/>
            <person name="Zhao H."/>
            <person name="Xu D."/>
            <person name="Zhang Y."/>
        </authorList>
    </citation>
    <scope>NUCLEOTIDE SEQUENCE [LARGE SCALE GENOMIC DNA]</scope>
    <source>
        <strain evidence="2">cv. Punajuju</strain>
        <tissue evidence="1">Leaves</tissue>
    </source>
</reference>
<evidence type="ECO:0000313" key="1">
    <source>
        <dbReference type="EMBL" id="KAI3768299.1"/>
    </source>
</evidence>
<sequence length="185" mass="20443">MSFHVFLQLPVPRLPTNVTAASSSANEFESNLPWLLCDNFCLLIIPPKASINNSTTVVEWRCRLPRYGGVTREFLIAIDVQAVVVDVSVRSKEINSFKDFKFVSRKELLSTYLESENQPEIQIPDSRFEALAIMNKALTLYLKKGHQHGSLAGVVGLGGSGGMSMMSSTFRSLLLGLPKIIIPLC</sequence>
<name>A0ACB9FAI9_CICIN</name>
<dbReference type="Proteomes" id="UP001055811">
    <property type="component" value="Linkage Group LG03"/>
</dbReference>
<evidence type="ECO:0000313" key="2">
    <source>
        <dbReference type="Proteomes" id="UP001055811"/>
    </source>
</evidence>
<comment type="caution">
    <text evidence="1">The sequence shown here is derived from an EMBL/GenBank/DDBJ whole genome shotgun (WGS) entry which is preliminary data.</text>
</comment>
<proteinExistence type="predicted"/>
<protein>
    <submittedName>
        <fullName evidence="1">Uncharacterized protein</fullName>
    </submittedName>
</protein>
<organism evidence="1 2">
    <name type="scientific">Cichorium intybus</name>
    <name type="common">Chicory</name>
    <dbReference type="NCBI Taxonomy" id="13427"/>
    <lineage>
        <taxon>Eukaryota</taxon>
        <taxon>Viridiplantae</taxon>
        <taxon>Streptophyta</taxon>
        <taxon>Embryophyta</taxon>
        <taxon>Tracheophyta</taxon>
        <taxon>Spermatophyta</taxon>
        <taxon>Magnoliopsida</taxon>
        <taxon>eudicotyledons</taxon>
        <taxon>Gunneridae</taxon>
        <taxon>Pentapetalae</taxon>
        <taxon>asterids</taxon>
        <taxon>campanulids</taxon>
        <taxon>Asterales</taxon>
        <taxon>Asteraceae</taxon>
        <taxon>Cichorioideae</taxon>
        <taxon>Cichorieae</taxon>
        <taxon>Cichoriinae</taxon>
        <taxon>Cichorium</taxon>
    </lineage>
</organism>
<accession>A0ACB9FAI9</accession>
<reference evidence="2" key="1">
    <citation type="journal article" date="2022" name="Mol. Ecol. Resour.">
        <title>The genomes of chicory, endive, great burdock and yacon provide insights into Asteraceae palaeo-polyploidization history and plant inulin production.</title>
        <authorList>
            <person name="Fan W."/>
            <person name="Wang S."/>
            <person name="Wang H."/>
            <person name="Wang A."/>
            <person name="Jiang F."/>
            <person name="Liu H."/>
            <person name="Zhao H."/>
            <person name="Xu D."/>
            <person name="Zhang Y."/>
        </authorList>
    </citation>
    <scope>NUCLEOTIDE SEQUENCE [LARGE SCALE GENOMIC DNA]</scope>
    <source>
        <strain evidence="2">cv. Punajuju</strain>
    </source>
</reference>
<dbReference type="EMBL" id="CM042011">
    <property type="protein sequence ID" value="KAI3768299.1"/>
    <property type="molecule type" value="Genomic_DNA"/>
</dbReference>
<gene>
    <name evidence="1" type="ORF">L2E82_18861</name>
</gene>